<dbReference type="EMBL" id="LJSN01000002">
    <property type="protein sequence ID" value="PNE40109.1"/>
    <property type="molecule type" value="Genomic_DNA"/>
</dbReference>
<keyword evidence="1" id="KW-0378">Hydrolase</keyword>
<sequence length="214" mass="22797">MSLPRIAPYDPLDASSLPLNRVNWAVDPGKAALLIHDMQNYFLRAFAPGGPVASAVANIQRLATASRAAGIPVVYTAQPARQEAASRGLLMDFWGPGPGGQLDDDRIVAPLAPAPGEAVVTKHRYSAFHDTGLSEVLAAHGRDQLLITGVYAHLGCMLTAVDAFARGVQAFLVADAVADFDRDRHHQALRYVAESCGMVTVTDEVLGSATRSRR</sequence>
<accession>A0A2N8PGG2</accession>
<dbReference type="PANTHER" id="PTHR43540">
    <property type="entry name" value="PEROXYUREIDOACRYLATE/UREIDOACRYLATE AMIDOHYDROLASE-RELATED"/>
    <property type="match status" value="1"/>
</dbReference>
<evidence type="ECO:0000256" key="1">
    <source>
        <dbReference type="ARBA" id="ARBA00022801"/>
    </source>
</evidence>
<dbReference type="Proteomes" id="UP000236047">
    <property type="component" value="Unassembled WGS sequence"/>
</dbReference>
<dbReference type="Pfam" id="PF00857">
    <property type="entry name" value="Isochorismatase"/>
    <property type="match status" value="1"/>
</dbReference>
<gene>
    <name evidence="3" type="ORF">AOB60_03550</name>
</gene>
<protein>
    <recommendedName>
        <fullName evidence="2">Isochorismatase-like domain-containing protein</fullName>
    </recommendedName>
</protein>
<dbReference type="GO" id="GO:0008908">
    <property type="term" value="F:isochorismatase activity"/>
    <property type="evidence" value="ECO:0007669"/>
    <property type="project" value="InterPro"/>
</dbReference>
<dbReference type="PRINTS" id="PR01398">
    <property type="entry name" value="ISCHRISMTASE"/>
</dbReference>
<dbReference type="PANTHER" id="PTHR43540:SF3">
    <property type="entry name" value="ENTEROBACTIN SYNTHASE COMPONENT B"/>
    <property type="match status" value="1"/>
</dbReference>
<dbReference type="AlphaFoldDB" id="A0A2N8PGG2"/>
<dbReference type="SUPFAM" id="SSF52499">
    <property type="entry name" value="Isochorismatase-like hydrolases"/>
    <property type="match status" value="1"/>
</dbReference>
<feature type="domain" description="Isochorismatase-like" evidence="2">
    <location>
        <begin position="31"/>
        <end position="203"/>
    </location>
</feature>
<dbReference type="InterPro" id="IPR000868">
    <property type="entry name" value="Isochorismatase-like_dom"/>
</dbReference>
<organism evidence="3 4">
    <name type="scientific">Streptomyces noursei</name>
    <name type="common">Streptomyces albulus</name>
    <dbReference type="NCBI Taxonomy" id="1971"/>
    <lineage>
        <taxon>Bacteria</taxon>
        <taxon>Bacillati</taxon>
        <taxon>Actinomycetota</taxon>
        <taxon>Actinomycetes</taxon>
        <taxon>Kitasatosporales</taxon>
        <taxon>Streptomycetaceae</taxon>
        <taxon>Streptomyces</taxon>
    </lineage>
</organism>
<name>A0A2N8PGG2_STRNR</name>
<dbReference type="InterPro" id="IPR036380">
    <property type="entry name" value="Isochorismatase-like_sf"/>
</dbReference>
<dbReference type="InterPro" id="IPR050272">
    <property type="entry name" value="Isochorismatase-like_hydrls"/>
</dbReference>
<comment type="caution">
    <text evidence="3">The sequence shown here is derived from an EMBL/GenBank/DDBJ whole genome shotgun (WGS) entry which is preliminary data.</text>
</comment>
<evidence type="ECO:0000259" key="2">
    <source>
        <dbReference type="Pfam" id="PF00857"/>
    </source>
</evidence>
<dbReference type="Gene3D" id="3.40.50.850">
    <property type="entry name" value="Isochorismatase-like"/>
    <property type="match status" value="1"/>
</dbReference>
<evidence type="ECO:0000313" key="3">
    <source>
        <dbReference type="EMBL" id="PNE40109.1"/>
    </source>
</evidence>
<proteinExistence type="predicted"/>
<keyword evidence="4" id="KW-1185">Reference proteome</keyword>
<evidence type="ECO:0000313" key="4">
    <source>
        <dbReference type="Proteomes" id="UP000236047"/>
    </source>
</evidence>
<reference evidence="4" key="1">
    <citation type="submission" date="2015-09" db="EMBL/GenBank/DDBJ databases">
        <authorList>
            <person name="Graham D.E."/>
            <person name="Mahan K.M."/>
            <person name="Klingeman D.M."/>
            <person name="Fida T."/>
            <person name="Giannone R.J."/>
            <person name="Hettich R.L."/>
            <person name="Parry R.J."/>
            <person name="Spain J.C."/>
        </authorList>
    </citation>
    <scope>NUCLEOTIDE SEQUENCE [LARGE SCALE GENOMIC DNA]</scope>
    <source>
        <strain evidence="4">JCM 4701</strain>
    </source>
</reference>
<dbReference type="InterPro" id="IPR016291">
    <property type="entry name" value="Isochorismatase"/>
</dbReference>